<accession>A0A177B0Z3</accession>
<dbReference type="PROSITE" id="PS50297">
    <property type="entry name" value="ANK_REP_REGION"/>
    <property type="match status" value="2"/>
</dbReference>
<dbReference type="GO" id="GO:0098703">
    <property type="term" value="P:calcium ion import across plasma membrane"/>
    <property type="evidence" value="ECO:0007669"/>
    <property type="project" value="TreeGrafter"/>
</dbReference>
<evidence type="ECO:0000256" key="3">
    <source>
        <dbReference type="ARBA" id="ARBA00022475"/>
    </source>
</evidence>
<evidence type="ECO:0000256" key="12">
    <source>
        <dbReference type="ARBA" id="ARBA00023303"/>
    </source>
</evidence>
<organism evidence="16 17">
    <name type="scientific">Intoshia linei</name>
    <dbReference type="NCBI Taxonomy" id="1819745"/>
    <lineage>
        <taxon>Eukaryota</taxon>
        <taxon>Metazoa</taxon>
        <taxon>Spiralia</taxon>
        <taxon>Lophotrochozoa</taxon>
        <taxon>Mesozoa</taxon>
        <taxon>Orthonectida</taxon>
        <taxon>Rhopaluridae</taxon>
        <taxon>Intoshia</taxon>
    </lineage>
</organism>
<dbReference type="PROSITE" id="PS50088">
    <property type="entry name" value="ANK_REPEAT"/>
    <property type="match status" value="2"/>
</dbReference>
<dbReference type="OrthoDB" id="533508at2759"/>
<dbReference type="GO" id="GO:0005262">
    <property type="term" value="F:calcium channel activity"/>
    <property type="evidence" value="ECO:0007669"/>
    <property type="project" value="UniProtKB-KW"/>
</dbReference>
<feature type="transmembrane region" description="Helical" evidence="14">
    <location>
        <begin position="496"/>
        <end position="514"/>
    </location>
</feature>
<evidence type="ECO:0000313" key="17">
    <source>
        <dbReference type="Proteomes" id="UP000078046"/>
    </source>
</evidence>
<dbReference type="PANTHER" id="PTHR10582:SF2">
    <property type="entry name" value="INACTIVE"/>
    <property type="match status" value="1"/>
</dbReference>
<reference evidence="16 17" key="1">
    <citation type="submission" date="2016-04" db="EMBL/GenBank/DDBJ databases">
        <title>The genome of Intoshia linei affirms orthonectids as highly simplified spiralians.</title>
        <authorList>
            <person name="Mikhailov K.V."/>
            <person name="Slusarev G.S."/>
            <person name="Nikitin M.A."/>
            <person name="Logacheva M.D."/>
            <person name="Penin A."/>
            <person name="Aleoshin V."/>
            <person name="Panchin Y.V."/>
        </authorList>
    </citation>
    <scope>NUCLEOTIDE SEQUENCE [LARGE SCALE GENOMIC DNA]</scope>
    <source>
        <strain evidence="16">Intl2013</strain>
        <tissue evidence="16">Whole animal</tissue>
    </source>
</reference>
<dbReference type="Pfam" id="PF12796">
    <property type="entry name" value="Ank_2"/>
    <property type="match status" value="2"/>
</dbReference>
<feature type="transmembrane region" description="Helical" evidence="14">
    <location>
        <begin position="431"/>
        <end position="450"/>
    </location>
</feature>
<dbReference type="InterPro" id="IPR005821">
    <property type="entry name" value="Ion_trans_dom"/>
</dbReference>
<keyword evidence="5" id="KW-0107">Calcium channel</keyword>
<keyword evidence="4" id="KW-0109">Calcium transport</keyword>
<evidence type="ECO:0000256" key="10">
    <source>
        <dbReference type="ARBA" id="ARBA00023065"/>
    </source>
</evidence>
<name>A0A177B0Z3_9BILA</name>
<evidence type="ECO:0000259" key="15">
    <source>
        <dbReference type="Pfam" id="PF00520"/>
    </source>
</evidence>
<evidence type="ECO:0000256" key="9">
    <source>
        <dbReference type="ARBA" id="ARBA00022989"/>
    </source>
</evidence>
<feature type="repeat" description="ANK" evidence="13">
    <location>
        <begin position="227"/>
        <end position="259"/>
    </location>
</feature>
<dbReference type="InterPro" id="IPR024862">
    <property type="entry name" value="TRPV"/>
</dbReference>
<feature type="repeat" description="ANK" evidence="13">
    <location>
        <begin position="169"/>
        <end position="201"/>
    </location>
</feature>
<evidence type="ECO:0000256" key="1">
    <source>
        <dbReference type="ARBA" id="ARBA00004651"/>
    </source>
</evidence>
<dbReference type="SUPFAM" id="SSF48403">
    <property type="entry name" value="Ankyrin repeat"/>
    <property type="match status" value="1"/>
</dbReference>
<dbReference type="InterPro" id="IPR002110">
    <property type="entry name" value="Ankyrin_rpt"/>
</dbReference>
<dbReference type="AlphaFoldDB" id="A0A177B0Z3"/>
<dbReference type="Gene3D" id="1.25.40.20">
    <property type="entry name" value="Ankyrin repeat-containing domain"/>
    <property type="match status" value="1"/>
</dbReference>
<dbReference type="InterPro" id="IPR036770">
    <property type="entry name" value="Ankyrin_rpt-contain_sf"/>
</dbReference>
<keyword evidence="13" id="KW-0040">ANK repeat</keyword>
<dbReference type="GO" id="GO:0005886">
    <property type="term" value="C:plasma membrane"/>
    <property type="evidence" value="ECO:0007669"/>
    <property type="project" value="UniProtKB-SubCell"/>
</dbReference>
<keyword evidence="17" id="KW-1185">Reference proteome</keyword>
<comment type="subcellular location">
    <subcellularLocation>
        <location evidence="1">Cell membrane</location>
        <topology evidence="1">Multi-pass membrane protein</topology>
    </subcellularLocation>
</comment>
<feature type="transmembrane region" description="Helical" evidence="14">
    <location>
        <begin position="471"/>
        <end position="490"/>
    </location>
</feature>
<keyword evidence="10" id="KW-0406">Ion transport</keyword>
<evidence type="ECO:0000256" key="13">
    <source>
        <dbReference type="PROSITE-ProRule" id="PRU00023"/>
    </source>
</evidence>
<keyword evidence="9 14" id="KW-1133">Transmembrane helix</keyword>
<evidence type="ECO:0000256" key="7">
    <source>
        <dbReference type="ARBA" id="ARBA00022737"/>
    </source>
</evidence>
<protein>
    <recommendedName>
        <fullName evidence="15">Ion transport domain-containing protein</fullName>
    </recommendedName>
</protein>
<keyword evidence="3" id="KW-1003">Cell membrane</keyword>
<evidence type="ECO:0000256" key="6">
    <source>
        <dbReference type="ARBA" id="ARBA00022692"/>
    </source>
</evidence>
<evidence type="ECO:0000256" key="14">
    <source>
        <dbReference type="SAM" id="Phobius"/>
    </source>
</evidence>
<sequence length="785" mass="91346">MGSIFSKNKIHQLDNDSAWKQQNKDQEENKMYKLINLKQSGEFIKLYRNIPRECFEKYLLDEIQSYMYNNGKGGLLDNHHLLEWRIITMMRLTGMNRESASIQCSKNTHIEYNGKHEVCWDLDQRGSMGETPLHLCLLFNDPEFNEIASVLLRIYPKLGLDFYENDEYYGEACLHLAIVANNFTLVRILIELGVDINQRAMGNFFLPEDQKHNFDPKKTDYMGYAYYGEYPLSFAACFENDQIYTYLLDHGANPDLQDLYGNTVVHLLVIHNKSDMLNFVVKHELMPASLEIKNKAGYSPITLSCRLGRNEMFRELIDIKSYEIWRYSNITCLQYSLASIDSIKVNGELDGQSALIYITDGETTDHLEMLQGGVLSQLLDEKWKIYARKRFFIRFLFAILYLIVMSVSIYLRTDNNLFMVISRYDVDFVRTLFEFFLLLMVIIYIFLEFQEIFILGIKGYILGCLDTPAKSAFRISCVMILTAAIFRIFHLKMAEVIILSLAIPLSWLYLLYFARASTNIGYVVLMIFQILRYDIFRFLVIILIFIIQFGLCFYFLFKSLKNLSTTSYKNLSGTLIEMIKMIYGEFKIDDFDNVLYTNTVKIVFTIFAILVPVLLMNMLIAMMGNTYQSIIKNVRMEQKRQWAKIVISLERTFNKKDLIKFQKQYSVKGMNDDNNYLLVVKTSTITKAKERLMAFSNWKNLIKLVSSNMAKLKFNKSNDCKPSAPAIKLSVDQPDSQILNLNASYYNEMKRRISNSINSKIDKSNSHAYESDNSDSTEVIFIDGN</sequence>
<dbReference type="Proteomes" id="UP000078046">
    <property type="component" value="Unassembled WGS sequence"/>
</dbReference>
<keyword evidence="12" id="KW-0407">Ion channel</keyword>
<feature type="transmembrane region" description="Helical" evidence="14">
    <location>
        <begin position="602"/>
        <end position="622"/>
    </location>
</feature>
<keyword evidence="6 14" id="KW-0812">Transmembrane</keyword>
<keyword evidence="11 14" id="KW-0472">Membrane</keyword>
<evidence type="ECO:0000256" key="8">
    <source>
        <dbReference type="ARBA" id="ARBA00022837"/>
    </source>
</evidence>
<feature type="domain" description="Ion transport" evidence="15">
    <location>
        <begin position="395"/>
        <end position="631"/>
    </location>
</feature>
<feature type="transmembrane region" description="Helical" evidence="14">
    <location>
        <begin position="535"/>
        <end position="557"/>
    </location>
</feature>
<keyword evidence="7" id="KW-0677">Repeat</keyword>
<dbReference type="SMART" id="SM00248">
    <property type="entry name" value="ANK"/>
    <property type="match status" value="5"/>
</dbReference>
<evidence type="ECO:0000256" key="5">
    <source>
        <dbReference type="ARBA" id="ARBA00022673"/>
    </source>
</evidence>
<dbReference type="EMBL" id="LWCA01000575">
    <property type="protein sequence ID" value="OAF67790.1"/>
    <property type="molecule type" value="Genomic_DNA"/>
</dbReference>
<evidence type="ECO:0000256" key="11">
    <source>
        <dbReference type="ARBA" id="ARBA00023136"/>
    </source>
</evidence>
<dbReference type="PANTHER" id="PTHR10582">
    <property type="entry name" value="TRANSIENT RECEPTOR POTENTIAL ION CHANNEL PROTEIN"/>
    <property type="match status" value="1"/>
</dbReference>
<keyword evidence="8" id="KW-0106">Calcium</keyword>
<evidence type="ECO:0000313" key="16">
    <source>
        <dbReference type="EMBL" id="OAF67790.1"/>
    </source>
</evidence>
<dbReference type="Pfam" id="PF00520">
    <property type="entry name" value="Ion_trans"/>
    <property type="match status" value="1"/>
</dbReference>
<evidence type="ECO:0000256" key="2">
    <source>
        <dbReference type="ARBA" id="ARBA00022448"/>
    </source>
</evidence>
<keyword evidence="2" id="KW-0813">Transport</keyword>
<evidence type="ECO:0000256" key="4">
    <source>
        <dbReference type="ARBA" id="ARBA00022568"/>
    </source>
</evidence>
<proteinExistence type="predicted"/>
<feature type="transmembrane region" description="Helical" evidence="14">
    <location>
        <begin position="391"/>
        <end position="411"/>
    </location>
</feature>
<comment type="caution">
    <text evidence="16">The sequence shown here is derived from an EMBL/GenBank/DDBJ whole genome shotgun (WGS) entry which is preliminary data.</text>
</comment>
<gene>
    <name evidence="16" type="ORF">A3Q56_04484</name>
</gene>